<feature type="domain" description="DinB-like" evidence="1">
    <location>
        <begin position="45"/>
        <end position="162"/>
    </location>
</feature>
<dbReference type="EMBL" id="JAYFUL010000021">
    <property type="protein sequence ID" value="MEA5258813.1"/>
    <property type="molecule type" value="Genomic_DNA"/>
</dbReference>
<dbReference type="RefSeq" id="WP_323250170.1">
    <property type="nucleotide sequence ID" value="NZ_JAYFUL010000021.1"/>
</dbReference>
<dbReference type="Gene3D" id="1.20.120.450">
    <property type="entry name" value="dinb family like domain"/>
    <property type="match status" value="1"/>
</dbReference>
<dbReference type="Proteomes" id="UP001304671">
    <property type="component" value="Unassembled WGS sequence"/>
</dbReference>
<organism evidence="2 3">
    <name type="scientific">Arcicella aquatica</name>
    <dbReference type="NCBI Taxonomy" id="217141"/>
    <lineage>
        <taxon>Bacteria</taxon>
        <taxon>Pseudomonadati</taxon>
        <taxon>Bacteroidota</taxon>
        <taxon>Cytophagia</taxon>
        <taxon>Cytophagales</taxon>
        <taxon>Flectobacillaceae</taxon>
        <taxon>Arcicella</taxon>
    </lineage>
</organism>
<dbReference type="InterPro" id="IPR024775">
    <property type="entry name" value="DinB-like"/>
</dbReference>
<dbReference type="Pfam" id="PF12867">
    <property type="entry name" value="DinB_2"/>
    <property type="match status" value="1"/>
</dbReference>
<evidence type="ECO:0000313" key="2">
    <source>
        <dbReference type="EMBL" id="MEA5258813.1"/>
    </source>
</evidence>
<comment type="caution">
    <text evidence="2">The sequence shown here is derived from an EMBL/GenBank/DDBJ whole genome shotgun (WGS) entry which is preliminary data.</text>
</comment>
<name>A0ABU5QP75_9BACT</name>
<reference evidence="2 3" key="1">
    <citation type="submission" date="2023-12" db="EMBL/GenBank/DDBJ databases">
        <title>Novel species of the genus Arcicella isolated from rivers.</title>
        <authorList>
            <person name="Lu H."/>
        </authorList>
    </citation>
    <scope>NUCLEOTIDE SEQUENCE [LARGE SCALE GENOMIC DNA]</scope>
    <source>
        <strain evidence="2 3">LMG 21963</strain>
    </source>
</reference>
<proteinExistence type="predicted"/>
<evidence type="ECO:0000313" key="3">
    <source>
        <dbReference type="Proteomes" id="UP001304671"/>
    </source>
</evidence>
<dbReference type="InterPro" id="IPR034660">
    <property type="entry name" value="DinB/YfiT-like"/>
</dbReference>
<accession>A0ABU5QP75</accession>
<protein>
    <submittedName>
        <fullName evidence="2">DinB family protein</fullName>
    </submittedName>
</protein>
<sequence>MNQQTNNLEVWMRGPIAGLVPLLQPVAHAILQAREEVNLMMIDFPEELLWESPAGCASVAFHLQHLSGVLDRLFTYANDQALNEDQLELLQLESVKNQPNINVKTLLTRFNNQVNKVLTQLKNTSEKTLLEPRGIGRKKIPSNVLGLLFHSAEHTQRHTGQLYVTVKVLKSAKNNIIQL</sequence>
<keyword evidence="3" id="KW-1185">Reference proteome</keyword>
<evidence type="ECO:0000259" key="1">
    <source>
        <dbReference type="Pfam" id="PF12867"/>
    </source>
</evidence>
<gene>
    <name evidence="2" type="ORF">VB264_13535</name>
</gene>
<dbReference type="SUPFAM" id="SSF109854">
    <property type="entry name" value="DinB/YfiT-like putative metalloenzymes"/>
    <property type="match status" value="1"/>
</dbReference>